<proteinExistence type="inferred from homology"/>
<comment type="similarity">
    <text evidence="2">Belongs to the UPF0014 family.</text>
</comment>
<keyword evidence="3 6" id="KW-0812">Transmembrane</keyword>
<dbReference type="GO" id="GO:0005886">
    <property type="term" value="C:plasma membrane"/>
    <property type="evidence" value="ECO:0007669"/>
    <property type="project" value="TreeGrafter"/>
</dbReference>
<feature type="transmembrane region" description="Helical" evidence="6">
    <location>
        <begin position="91"/>
        <end position="112"/>
    </location>
</feature>
<dbReference type="Pfam" id="PF03649">
    <property type="entry name" value="UPF0014"/>
    <property type="match status" value="1"/>
</dbReference>
<evidence type="ECO:0000256" key="1">
    <source>
        <dbReference type="ARBA" id="ARBA00004141"/>
    </source>
</evidence>
<dbReference type="PANTHER" id="PTHR30028">
    <property type="entry name" value="UPF0014 INNER MEMBRANE PROTEIN YBBM-RELATED"/>
    <property type="match status" value="1"/>
</dbReference>
<comment type="subcellular location">
    <subcellularLocation>
        <location evidence="1">Membrane</location>
        <topology evidence="1">Multi-pass membrane protein</topology>
    </subcellularLocation>
</comment>
<evidence type="ECO:0000256" key="5">
    <source>
        <dbReference type="ARBA" id="ARBA00023136"/>
    </source>
</evidence>
<evidence type="ECO:0000313" key="8">
    <source>
        <dbReference type="EMBL" id="MCD5563011.1"/>
    </source>
</evidence>
<dbReference type="RefSeq" id="WP_002880561.1">
    <property type="nucleotide sequence ID" value="NZ_BJLO01000089.1"/>
</dbReference>
<keyword evidence="4 6" id="KW-1133">Transmembrane helix</keyword>
<dbReference type="InterPro" id="IPR005226">
    <property type="entry name" value="UPF0014_fam"/>
</dbReference>
<reference evidence="8 9" key="2">
    <citation type="submission" date="2021-12" db="EMBL/GenBank/DDBJ databases">
        <title>Antimicrobial susceptibility of Lactobacillus delbrueckii subsp. lactis obtained from milk products and other habitats.</title>
        <authorList>
            <person name="Shani N."/>
        </authorList>
    </citation>
    <scope>NUCLEOTIDE SEQUENCE [LARGE SCALE GENOMIC DNA]</scope>
    <source>
        <strain evidence="8 9">FAM 21755</strain>
    </source>
</reference>
<dbReference type="EMBL" id="CP031023">
    <property type="protein sequence ID" value="AZA15264.1"/>
    <property type="molecule type" value="Genomic_DNA"/>
</dbReference>
<feature type="transmembrane region" description="Helical" evidence="6">
    <location>
        <begin position="192"/>
        <end position="213"/>
    </location>
</feature>
<dbReference type="GeneID" id="69668148"/>
<evidence type="ECO:0000256" key="6">
    <source>
        <dbReference type="SAM" id="Phobius"/>
    </source>
</evidence>
<evidence type="ECO:0000256" key="3">
    <source>
        <dbReference type="ARBA" id="ARBA00022692"/>
    </source>
</evidence>
<gene>
    <name evidence="8" type="primary">fetB</name>
    <name evidence="7" type="ORF">DQL93_00145</name>
    <name evidence="8" type="ORF">LOB85_02370</name>
</gene>
<organism evidence="7">
    <name type="scientific">Lactobacillus delbrueckii subsp. lactis</name>
    <dbReference type="NCBI Taxonomy" id="29397"/>
    <lineage>
        <taxon>Bacteria</taxon>
        <taxon>Bacillati</taxon>
        <taxon>Bacillota</taxon>
        <taxon>Bacilli</taxon>
        <taxon>Lactobacillales</taxon>
        <taxon>Lactobacillaceae</taxon>
        <taxon>Lactobacillus</taxon>
    </lineage>
</organism>
<sequence>MKAIAVSDLSLILSFALVLVSVAISWKEKLGLTRDIFYSVGRAIVQLVIVGYVLKFIMQVNNALLTLLMTLFIIFNAAWNANKRDPNPNRQLWQSIMALLIGTYITLGVLLLTQTVKLKPMQIIPITGMIAGNEMVAMGLCYKVLATGFHDQRQQVLEKIALGADVKTASMTILRRSIKTAMQPTIDSAKTVGLVNLPGMMSGLIFAGVDPVYAIKYQIMVTFMLLSATGLGAVIAGYLSYRNYFNKRSQLREEQ</sequence>
<evidence type="ECO:0000256" key="2">
    <source>
        <dbReference type="ARBA" id="ARBA00005268"/>
    </source>
</evidence>
<dbReference type="Proteomes" id="UP001200334">
    <property type="component" value="Unassembled WGS sequence"/>
</dbReference>
<feature type="transmembrane region" description="Helical" evidence="6">
    <location>
        <begin position="35"/>
        <end position="54"/>
    </location>
</feature>
<dbReference type="PANTHER" id="PTHR30028:SF0">
    <property type="entry name" value="PROTEIN ALUMINUM SENSITIVE 3"/>
    <property type="match status" value="1"/>
</dbReference>
<name>A0A1L3JYK0_LACDL</name>
<feature type="transmembrane region" description="Helical" evidence="6">
    <location>
        <begin position="61"/>
        <end position="79"/>
    </location>
</feature>
<dbReference type="EMBL" id="JAJNUY010000006">
    <property type="protein sequence ID" value="MCD5563011.1"/>
    <property type="molecule type" value="Genomic_DNA"/>
</dbReference>
<evidence type="ECO:0000313" key="7">
    <source>
        <dbReference type="EMBL" id="AZA15264.1"/>
    </source>
</evidence>
<dbReference type="OrthoDB" id="9791807at2"/>
<dbReference type="AlphaFoldDB" id="A0A1L3JYK0"/>
<feature type="transmembrane region" description="Helical" evidence="6">
    <location>
        <begin position="219"/>
        <end position="241"/>
    </location>
</feature>
<reference evidence="7" key="1">
    <citation type="submission" date="2018-07" db="EMBL/GenBank/DDBJ databases">
        <authorList>
            <person name="Somerville V."/>
        </authorList>
    </citation>
    <scope>NUCLEOTIDE SEQUENCE</scope>
    <source>
        <strain evidence="7">NWC_2_2</strain>
    </source>
</reference>
<accession>A0A1L3JYK0</accession>
<evidence type="ECO:0000256" key="4">
    <source>
        <dbReference type="ARBA" id="ARBA00022989"/>
    </source>
</evidence>
<protein>
    <submittedName>
        <fullName evidence="7">Iron export ABC transporter permease subunit FetB</fullName>
    </submittedName>
</protein>
<evidence type="ECO:0000313" key="9">
    <source>
        <dbReference type="Proteomes" id="UP001200334"/>
    </source>
</evidence>
<keyword evidence="5 6" id="KW-0472">Membrane</keyword>